<gene>
    <name evidence="1" type="ORF">PIB30_109264</name>
</gene>
<dbReference type="EMBL" id="JASCZI010156537">
    <property type="protein sequence ID" value="MED6178607.1"/>
    <property type="molecule type" value="Genomic_DNA"/>
</dbReference>
<feature type="non-terminal residue" evidence="1">
    <location>
        <position position="89"/>
    </location>
</feature>
<name>A0ABU6VYX3_9FABA</name>
<evidence type="ECO:0000313" key="2">
    <source>
        <dbReference type="Proteomes" id="UP001341840"/>
    </source>
</evidence>
<keyword evidence="2" id="KW-1185">Reference proteome</keyword>
<proteinExistence type="predicted"/>
<sequence length="89" mass="10216">MGIRPAEEFVSPFLTMDAIRRTYDICPKPVNFEHFWEHNEEAPRAVAESLGPLDAQGRRGPRLDILPLLLLSMEPNFEEVQAPTLEELR</sequence>
<reference evidence="1 2" key="1">
    <citation type="journal article" date="2023" name="Plants (Basel)">
        <title>Bridging the Gap: Combining Genomics and Transcriptomics Approaches to Understand Stylosanthes scabra, an Orphan Legume from the Brazilian Caatinga.</title>
        <authorList>
            <person name="Ferreira-Neto J.R.C."/>
            <person name="da Silva M.D."/>
            <person name="Binneck E."/>
            <person name="de Melo N.F."/>
            <person name="da Silva R.H."/>
            <person name="de Melo A.L.T.M."/>
            <person name="Pandolfi V."/>
            <person name="Bustamante F.O."/>
            <person name="Brasileiro-Vidal A.C."/>
            <person name="Benko-Iseppon A.M."/>
        </authorList>
    </citation>
    <scope>NUCLEOTIDE SEQUENCE [LARGE SCALE GENOMIC DNA]</scope>
    <source>
        <tissue evidence="1">Leaves</tissue>
    </source>
</reference>
<evidence type="ECO:0000313" key="1">
    <source>
        <dbReference type="EMBL" id="MED6178607.1"/>
    </source>
</evidence>
<comment type="caution">
    <text evidence="1">The sequence shown here is derived from an EMBL/GenBank/DDBJ whole genome shotgun (WGS) entry which is preliminary data.</text>
</comment>
<organism evidence="1 2">
    <name type="scientific">Stylosanthes scabra</name>
    <dbReference type="NCBI Taxonomy" id="79078"/>
    <lineage>
        <taxon>Eukaryota</taxon>
        <taxon>Viridiplantae</taxon>
        <taxon>Streptophyta</taxon>
        <taxon>Embryophyta</taxon>
        <taxon>Tracheophyta</taxon>
        <taxon>Spermatophyta</taxon>
        <taxon>Magnoliopsida</taxon>
        <taxon>eudicotyledons</taxon>
        <taxon>Gunneridae</taxon>
        <taxon>Pentapetalae</taxon>
        <taxon>rosids</taxon>
        <taxon>fabids</taxon>
        <taxon>Fabales</taxon>
        <taxon>Fabaceae</taxon>
        <taxon>Papilionoideae</taxon>
        <taxon>50 kb inversion clade</taxon>
        <taxon>dalbergioids sensu lato</taxon>
        <taxon>Dalbergieae</taxon>
        <taxon>Pterocarpus clade</taxon>
        <taxon>Stylosanthes</taxon>
    </lineage>
</organism>
<protein>
    <submittedName>
        <fullName evidence="1">Uncharacterized protein</fullName>
    </submittedName>
</protein>
<accession>A0ABU6VYX3</accession>
<dbReference type="Proteomes" id="UP001341840">
    <property type="component" value="Unassembled WGS sequence"/>
</dbReference>